<accession>A0A3S0R9R1</accession>
<evidence type="ECO:0008006" key="3">
    <source>
        <dbReference type="Google" id="ProtNLM"/>
    </source>
</evidence>
<dbReference type="AlphaFoldDB" id="A0A3S0R9R1"/>
<evidence type="ECO:0000313" key="2">
    <source>
        <dbReference type="Proteomes" id="UP000278983"/>
    </source>
</evidence>
<dbReference type="Pfam" id="PF03415">
    <property type="entry name" value="Peptidase_C11"/>
    <property type="match status" value="1"/>
</dbReference>
<keyword evidence="2" id="KW-1185">Reference proteome</keyword>
<reference evidence="1 2" key="1">
    <citation type="submission" date="2018-12" db="EMBL/GenBank/DDBJ databases">
        <title>Genome sequencing of Prevotella sp. KCOM 3155 (= JS262).</title>
        <authorList>
            <person name="Kook J.-K."/>
            <person name="Park S.-N."/>
            <person name="Lim Y.K."/>
        </authorList>
    </citation>
    <scope>NUCLEOTIDE SEQUENCE [LARGE SCALE GENOMIC DNA]</scope>
    <source>
        <strain evidence="1 2">KCOM 3155</strain>
    </source>
</reference>
<evidence type="ECO:0000313" key="1">
    <source>
        <dbReference type="EMBL" id="RUL58764.1"/>
    </source>
</evidence>
<dbReference type="InterPro" id="IPR005077">
    <property type="entry name" value="Peptidase_C11"/>
</dbReference>
<dbReference type="PANTHER" id="PTHR37835:SF1">
    <property type="entry name" value="ALPHA-CLOSTRIPAIN"/>
    <property type="match status" value="1"/>
</dbReference>
<dbReference type="OrthoDB" id="5507507at2"/>
<proteinExistence type="predicted"/>
<dbReference type="PROSITE" id="PS51257">
    <property type="entry name" value="PROKAR_LIPOPROTEIN"/>
    <property type="match status" value="1"/>
</dbReference>
<dbReference type="RefSeq" id="WP_126677860.1">
    <property type="nucleotide sequence ID" value="NZ_RYYU01000001.1"/>
</dbReference>
<dbReference type="PANTHER" id="PTHR37835">
    <property type="entry name" value="ALPHA-CLOSTRIPAIN"/>
    <property type="match status" value="1"/>
</dbReference>
<comment type="caution">
    <text evidence="1">The sequence shown here is derived from an EMBL/GenBank/DDBJ whole genome shotgun (WGS) entry which is preliminary data.</text>
</comment>
<dbReference type="EMBL" id="RYYU01000001">
    <property type="protein sequence ID" value="RUL58764.1"/>
    <property type="molecule type" value="Genomic_DNA"/>
</dbReference>
<name>A0A3S0R9R1_9BACT</name>
<gene>
    <name evidence="1" type="ORF">EHV08_02585</name>
</gene>
<dbReference type="Gene3D" id="3.40.50.11970">
    <property type="match status" value="1"/>
</dbReference>
<dbReference type="Proteomes" id="UP000278983">
    <property type="component" value="Unassembled WGS sequence"/>
</dbReference>
<sequence length="395" mass="44967">MKKLILLLFATIIIVSCHDDSPKEKHETHYVQTILMYMPWSGSNMTLPFLNNIKGMEDAITKSKGTSDRRIVVFMSGGSQKASLTEIIYRNGRCAHDTLRKYSFSGNEYTTPSGIANILSDVKTFTKTPRYAMIIGCHGMAWLPKGTRIYKNLAIAKRQSGTVEDEWKQTRFFGHSSDEAYQTDITDLSQALTIANIHPEYILFDDCYMANVETAYELRNATDIIIASPTEIMLYGMPYDMMGEAIIGMDWQTACNEFLSFYTNYKYPYGTISVIRCDELDNMAAIMREINTTHSFNNEMLSKIQAFDGLKSHLFFDMHDYVRELCKDDNALYSRFTQSLAKLVLVKAATQTFYSAYNNAETPINTYSGISISDPSINHSALSKKETAWWKATHY</sequence>
<protein>
    <recommendedName>
        <fullName evidence="3">Clostripain family protein</fullName>
    </recommendedName>
</protein>
<organism evidence="1 2">
    <name type="scientific">Prevotella koreensis</name>
    <dbReference type="NCBI Taxonomy" id="2490854"/>
    <lineage>
        <taxon>Bacteria</taxon>
        <taxon>Pseudomonadati</taxon>
        <taxon>Bacteroidota</taxon>
        <taxon>Bacteroidia</taxon>
        <taxon>Bacteroidales</taxon>
        <taxon>Prevotellaceae</taxon>
        <taxon>Prevotella</taxon>
    </lineage>
</organism>